<evidence type="ECO:0000313" key="2">
    <source>
        <dbReference type="EMBL" id="KAF7724803.1"/>
    </source>
</evidence>
<comment type="caution">
    <text evidence="2">The sequence shown here is derived from an EMBL/GenBank/DDBJ whole genome shotgun (WGS) entry which is preliminary data.</text>
</comment>
<organism evidence="2 3">
    <name type="scientific">Apophysomyces ossiformis</name>
    <dbReference type="NCBI Taxonomy" id="679940"/>
    <lineage>
        <taxon>Eukaryota</taxon>
        <taxon>Fungi</taxon>
        <taxon>Fungi incertae sedis</taxon>
        <taxon>Mucoromycota</taxon>
        <taxon>Mucoromycotina</taxon>
        <taxon>Mucoromycetes</taxon>
        <taxon>Mucorales</taxon>
        <taxon>Mucorineae</taxon>
        <taxon>Mucoraceae</taxon>
        <taxon>Apophysomyces</taxon>
    </lineage>
</organism>
<protein>
    <submittedName>
        <fullName evidence="2">Uncharacterized protein</fullName>
    </submittedName>
</protein>
<gene>
    <name evidence="2" type="ORF">EC973_000760</name>
</gene>
<feature type="region of interest" description="Disordered" evidence="1">
    <location>
        <begin position="50"/>
        <end position="71"/>
    </location>
</feature>
<name>A0A8H7ENP2_9FUNG</name>
<evidence type="ECO:0000256" key="1">
    <source>
        <dbReference type="SAM" id="MobiDB-lite"/>
    </source>
</evidence>
<accession>A0A8H7ENP2</accession>
<dbReference type="Proteomes" id="UP000605846">
    <property type="component" value="Unassembled WGS sequence"/>
</dbReference>
<feature type="non-terminal residue" evidence="2">
    <location>
        <position position="1"/>
    </location>
</feature>
<proteinExistence type="predicted"/>
<dbReference type="EMBL" id="JABAYA010000111">
    <property type="protein sequence ID" value="KAF7724803.1"/>
    <property type="molecule type" value="Genomic_DNA"/>
</dbReference>
<sequence length="112" mass="12826">SLTMNKTLWAMIEQFKKEQTIADALYTTSSVRLMGEYSKKAVAILSDNINQQEKVNGKRGQPIDSSDNTNDLLDKKARRKHLLDDHCDTQDLFDDEQNQSSNAEPQQLVKRK</sequence>
<reference evidence="2" key="1">
    <citation type="submission" date="2020-01" db="EMBL/GenBank/DDBJ databases">
        <title>Genome Sequencing of Three Apophysomyces-Like Fungal Strains Confirms a Novel Fungal Genus in the Mucoromycota with divergent Burkholderia-like Endosymbiotic Bacteria.</title>
        <authorList>
            <person name="Stajich J.E."/>
            <person name="Macias A.M."/>
            <person name="Carter-House D."/>
            <person name="Lovett B."/>
            <person name="Kasson L.R."/>
            <person name="Berry K."/>
            <person name="Grigoriev I."/>
            <person name="Chang Y."/>
            <person name="Spatafora J."/>
            <person name="Kasson M.T."/>
        </authorList>
    </citation>
    <scope>NUCLEOTIDE SEQUENCE</scope>
    <source>
        <strain evidence="2">NRRL A-21654</strain>
    </source>
</reference>
<evidence type="ECO:0000313" key="3">
    <source>
        <dbReference type="Proteomes" id="UP000605846"/>
    </source>
</evidence>
<feature type="region of interest" description="Disordered" evidence="1">
    <location>
        <begin position="89"/>
        <end position="112"/>
    </location>
</feature>
<keyword evidence="3" id="KW-1185">Reference proteome</keyword>
<dbReference type="AlphaFoldDB" id="A0A8H7ENP2"/>